<dbReference type="SUPFAM" id="SSF52172">
    <property type="entry name" value="CheY-like"/>
    <property type="match status" value="1"/>
</dbReference>
<dbReference type="Gene3D" id="3.40.50.2300">
    <property type="match status" value="1"/>
</dbReference>
<gene>
    <name evidence="3" type="ORF">OF850_19540</name>
</gene>
<comment type="caution">
    <text evidence="3">The sequence shown here is derived from an EMBL/GenBank/DDBJ whole genome shotgun (WGS) entry which is preliminary data.</text>
</comment>
<evidence type="ECO:0000256" key="1">
    <source>
        <dbReference type="PROSITE-ProRule" id="PRU00169"/>
    </source>
</evidence>
<dbReference type="PROSITE" id="PS50110">
    <property type="entry name" value="RESPONSE_REGULATORY"/>
    <property type="match status" value="1"/>
</dbReference>
<sequence>MNPDTTFPTLKVLVAEDDYLHASSLARSLEAAGAGVAGPVATLAAALRMLEREADIKAAVLDVELHGELVFPVAVLLRRKGIPFVFVSEQPAVGVPFSFQHVPWLPKPAPAVQLLRLLGQDQVFEPLSVVGVSEKDLLAA</sequence>
<proteinExistence type="predicted"/>
<feature type="modified residue" description="4-aspartylphosphate" evidence="1">
    <location>
        <position position="62"/>
    </location>
</feature>
<evidence type="ECO:0000313" key="4">
    <source>
        <dbReference type="Proteomes" id="UP001526430"/>
    </source>
</evidence>
<reference evidence="3 4" key="1">
    <citation type="submission" date="2022-10" db="EMBL/GenBank/DDBJ databases">
        <title>Roseococcus glaciei nov., sp. nov., isolated from glacier.</title>
        <authorList>
            <person name="Liu Q."/>
            <person name="Xin Y.-H."/>
        </authorList>
    </citation>
    <scope>NUCLEOTIDE SEQUENCE [LARGE SCALE GENOMIC DNA]</scope>
    <source>
        <strain evidence="3 4">MDT2-1-1</strain>
    </source>
</reference>
<evidence type="ECO:0000313" key="3">
    <source>
        <dbReference type="EMBL" id="MCW8087805.1"/>
    </source>
</evidence>
<dbReference type="SMART" id="SM00448">
    <property type="entry name" value="REC"/>
    <property type="match status" value="1"/>
</dbReference>
<dbReference type="RefSeq" id="WP_301592012.1">
    <property type="nucleotide sequence ID" value="NZ_JAPFQI010000022.1"/>
</dbReference>
<organism evidence="3 4">
    <name type="scientific">Sabulicella glaciei</name>
    <dbReference type="NCBI Taxonomy" id="2984948"/>
    <lineage>
        <taxon>Bacteria</taxon>
        <taxon>Pseudomonadati</taxon>
        <taxon>Pseudomonadota</taxon>
        <taxon>Alphaproteobacteria</taxon>
        <taxon>Acetobacterales</taxon>
        <taxon>Acetobacteraceae</taxon>
        <taxon>Sabulicella</taxon>
    </lineage>
</organism>
<keyword evidence="1" id="KW-0597">Phosphoprotein</keyword>
<dbReference type="InterPro" id="IPR011006">
    <property type="entry name" value="CheY-like_superfamily"/>
</dbReference>
<feature type="domain" description="Response regulatory" evidence="2">
    <location>
        <begin position="11"/>
        <end position="122"/>
    </location>
</feature>
<dbReference type="EMBL" id="JAPFQI010000022">
    <property type="protein sequence ID" value="MCW8087805.1"/>
    <property type="molecule type" value="Genomic_DNA"/>
</dbReference>
<accession>A0ABT3P064</accession>
<keyword evidence="4" id="KW-1185">Reference proteome</keyword>
<protein>
    <submittedName>
        <fullName evidence="3">Response regulator</fullName>
    </submittedName>
</protein>
<name>A0ABT3P064_9PROT</name>
<dbReference type="InterPro" id="IPR001789">
    <property type="entry name" value="Sig_transdc_resp-reg_receiver"/>
</dbReference>
<evidence type="ECO:0000259" key="2">
    <source>
        <dbReference type="PROSITE" id="PS50110"/>
    </source>
</evidence>
<dbReference type="Proteomes" id="UP001526430">
    <property type="component" value="Unassembled WGS sequence"/>
</dbReference>